<protein>
    <submittedName>
        <fullName evidence="3">YceI family protein</fullName>
    </submittedName>
</protein>
<sequence length="194" mass="21129">MKNVMTKTLAVGSLVLASSPLFAAEYVIDSQGAHAAVEFKINHLGFSWLNGRFNNFEGTFSYDPANPSASTVAVEIDTESVDSNHAERDKHLRSKDFLDVSEFPMAKFVSTSFEPGSDNTATVQGDLTLHGVTKPVTMAVTKMGEGDSPWGDYRMGFEGTAEIKLKDFGIDYNLGPAAETVYLELYVEGIRVSQ</sequence>
<evidence type="ECO:0000256" key="1">
    <source>
        <dbReference type="SAM" id="SignalP"/>
    </source>
</evidence>
<dbReference type="Proteomes" id="UP001177341">
    <property type="component" value="Unassembled WGS sequence"/>
</dbReference>
<keyword evidence="6" id="KW-1185">Reference proteome</keyword>
<dbReference type="InterPro" id="IPR007372">
    <property type="entry name" value="Lipid/polyisoprenoid-bd_YceI"/>
</dbReference>
<dbReference type="Pfam" id="PF04264">
    <property type="entry name" value="YceI"/>
    <property type="match status" value="1"/>
</dbReference>
<accession>A0AAW7XF14</accession>
<dbReference type="PROSITE" id="PS00307">
    <property type="entry name" value="LECTIN_LEGUME_BETA"/>
    <property type="match status" value="1"/>
</dbReference>
<dbReference type="Gene3D" id="2.40.128.110">
    <property type="entry name" value="Lipid/polyisoprenoid-binding, YceI-like"/>
    <property type="match status" value="1"/>
</dbReference>
<evidence type="ECO:0000313" key="3">
    <source>
        <dbReference type="EMBL" id="MDO6452600.1"/>
    </source>
</evidence>
<reference evidence="3" key="1">
    <citation type="submission" date="2023-07" db="EMBL/GenBank/DDBJ databases">
        <title>Genome content predicts the carbon catabolic preferences of heterotrophic bacteria.</title>
        <authorList>
            <person name="Gralka M."/>
        </authorList>
    </citation>
    <scope>NUCLEOTIDE SEQUENCE</scope>
    <source>
        <strain evidence="4">5G01</strain>
        <strain evidence="3">I2M16</strain>
    </source>
</reference>
<dbReference type="SMART" id="SM00867">
    <property type="entry name" value="YceI"/>
    <property type="match status" value="1"/>
</dbReference>
<organism evidence="3 5">
    <name type="scientific">Neptunomonas phycophila</name>
    <dbReference type="NCBI Taxonomy" id="1572645"/>
    <lineage>
        <taxon>Bacteria</taxon>
        <taxon>Pseudomonadati</taxon>
        <taxon>Pseudomonadota</taxon>
        <taxon>Gammaproteobacteria</taxon>
        <taxon>Oceanospirillales</taxon>
        <taxon>Oceanospirillaceae</taxon>
        <taxon>Neptunomonas</taxon>
    </lineage>
</organism>
<dbReference type="InterPro" id="IPR036761">
    <property type="entry name" value="TTHA0802/YceI-like_sf"/>
</dbReference>
<dbReference type="RefSeq" id="WP_075172725.1">
    <property type="nucleotide sequence ID" value="NZ_CAXHZV010000002.1"/>
</dbReference>
<evidence type="ECO:0000313" key="6">
    <source>
        <dbReference type="Proteomes" id="UP001177341"/>
    </source>
</evidence>
<gene>
    <name evidence="3" type="ORF">Q4490_03390</name>
    <name evidence="4" type="ORF">Q8W30_04185</name>
</gene>
<evidence type="ECO:0000313" key="4">
    <source>
        <dbReference type="EMBL" id="MDP2521763.1"/>
    </source>
</evidence>
<name>A0AAW7XF14_9GAMM</name>
<dbReference type="AlphaFoldDB" id="A0AAW7XF14"/>
<dbReference type="SUPFAM" id="SSF101874">
    <property type="entry name" value="YceI-like"/>
    <property type="match status" value="1"/>
</dbReference>
<feature type="chain" id="PRO_5043790447" evidence="1">
    <location>
        <begin position="24"/>
        <end position="194"/>
    </location>
</feature>
<keyword evidence="1" id="KW-0732">Signal</keyword>
<comment type="caution">
    <text evidence="3">The sequence shown here is derived from an EMBL/GenBank/DDBJ whole genome shotgun (WGS) entry which is preliminary data.</text>
</comment>
<dbReference type="EMBL" id="JAUYVO010000002">
    <property type="protein sequence ID" value="MDP2521763.1"/>
    <property type="molecule type" value="Genomic_DNA"/>
</dbReference>
<dbReference type="NCBIfam" id="NF002994">
    <property type="entry name" value="PRK03757.1"/>
    <property type="match status" value="1"/>
</dbReference>
<dbReference type="EMBL" id="JAUOPG010000002">
    <property type="protein sequence ID" value="MDO6452600.1"/>
    <property type="molecule type" value="Genomic_DNA"/>
</dbReference>
<proteinExistence type="predicted"/>
<evidence type="ECO:0000259" key="2">
    <source>
        <dbReference type="SMART" id="SM00867"/>
    </source>
</evidence>
<feature type="domain" description="Lipid/polyisoprenoid-binding YceI-like" evidence="2">
    <location>
        <begin position="25"/>
        <end position="190"/>
    </location>
</feature>
<dbReference type="PANTHER" id="PTHR34406">
    <property type="entry name" value="PROTEIN YCEI"/>
    <property type="match status" value="1"/>
</dbReference>
<feature type="signal peptide" evidence="1">
    <location>
        <begin position="1"/>
        <end position="23"/>
    </location>
</feature>
<dbReference type="InterPro" id="IPR019825">
    <property type="entry name" value="Lectin_legB_Mn/Ca_BS"/>
</dbReference>
<dbReference type="PANTHER" id="PTHR34406:SF1">
    <property type="entry name" value="PROTEIN YCEI"/>
    <property type="match status" value="1"/>
</dbReference>
<dbReference type="Proteomes" id="UP001169862">
    <property type="component" value="Unassembled WGS sequence"/>
</dbReference>
<evidence type="ECO:0000313" key="5">
    <source>
        <dbReference type="Proteomes" id="UP001169862"/>
    </source>
</evidence>